<dbReference type="EMBL" id="CAJNOK010050970">
    <property type="protein sequence ID" value="CAF1602434.1"/>
    <property type="molecule type" value="Genomic_DNA"/>
</dbReference>
<dbReference type="Proteomes" id="UP000663829">
    <property type="component" value="Unassembled WGS sequence"/>
</dbReference>
<protein>
    <recommendedName>
        <fullName evidence="2">enoyl-CoA hydratase</fullName>
        <ecNumber evidence="2">4.2.1.17</ecNumber>
    </recommendedName>
</protein>
<dbReference type="InterPro" id="IPR001753">
    <property type="entry name" value="Enoyl-CoA_hydra/iso"/>
</dbReference>
<dbReference type="EMBL" id="CAJOBC010000205">
    <property type="protein sequence ID" value="CAF3554205.1"/>
    <property type="molecule type" value="Genomic_DNA"/>
</dbReference>
<dbReference type="Proteomes" id="UP000677228">
    <property type="component" value="Unassembled WGS sequence"/>
</dbReference>
<dbReference type="InterPro" id="IPR029045">
    <property type="entry name" value="ClpP/crotonase-like_dom_sf"/>
</dbReference>
<dbReference type="Gene3D" id="3.90.226.10">
    <property type="entry name" value="2-enoyl-CoA Hydratase, Chain A, domain 1"/>
    <property type="match status" value="1"/>
</dbReference>
<dbReference type="GO" id="GO:0006635">
    <property type="term" value="P:fatty acid beta-oxidation"/>
    <property type="evidence" value="ECO:0007669"/>
    <property type="project" value="TreeGrafter"/>
</dbReference>
<evidence type="ECO:0000313" key="8">
    <source>
        <dbReference type="EMBL" id="CAF4411552.1"/>
    </source>
</evidence>
<reference evidence="5" key="1">
    <citation type="submission" date="2021-02" db="EMBL/GenBank/DDBJ databases">
        <authorList>
            <person name="Nowell W R."/>
        </authorList>
    </citation>
    <scope>NUCLEOTIDE SEQUENCE</scope>
</reference>
<dbReference type="EMBL" id="CAJNOQ010000205">
    <property type="protein sequence ID" value="CAF0772027.1"/>
    <property type="molecule type" value="Genomic_DNA"/>
</dbReference>
<dbReference type="SUPFAM" id="SSF52096">
    <property type="entry name" value="ClpP/crotonase"/>
    <property type="match status" value="1"/>
</dbReference>
<dbReference type="InterPro" id="IPR014748">
    <property type="entry name" value="Enoyl-CoA_hydra_C"/>
</dbReference>
<dbReference type="Pfam" id="PF00378">
    <property type="entry name" value="ECH_1"/>
    <property type="match status" value="1"/>
</dbReference>
<dbReference type="Proteomes" id="UP000681722">
    <property type="component" value="Unassembled WGS sequence"/>
</dbReference>
<dbReference type="PANTHER" id="PTHR11941:SF54">
    <property type="entry name" value="ENOYL-COA HYDRATASE, MITOCHONDRIAL"/>
    <property type="match status" value="1"/>
</dbReference>
<dbReference type="EC" id="4.2.1.17" evidence="2"/>
<dbReference type="EMBL" id="CAJOBA010074799">
    <property type="protein sequence ID" value="CAF4411552.1"/>
    <property type="molecule type" value="Genomic_DNA"/>
</dbReference>
<dbReference type="PANTHER" id="PTHR11941">
    <property type="entry name" value="ENOYL-COA HYDRATASE-RELATED"/>
    <property type="match status" value="1"/>
</dbReference>
<proteinExistence type="inferred from homology"/>
<comment type="similarity">
    <text evidence="1 4">Belongs to the enoyl-CoA hydratase/isomerase family.</text>
</comment>
<evidence type="ECO:0000256" key="4">
    <source>
        <dbReference type="RuleBase" id="RU003707"/>
    </source>
</evidence>
<evidence type="ECO:0000313" key="5">
    <source>
        <dbReference type="EMBL" id="CAF0772027.1"/>
    </source>
</evidence>
<dbReference type="Proteomes" id="UP000682733">
    <property type="component" value="Unassembled WGS sequence"/>
</dbReference>
<accession>A0A813QT58</accession>
<evidence type="ECO:0000256" key="2">
    <source>
        <dbReference type="ARBA" id="ARBA00012076"/>
    </source>
</evidence>
<gene>
    <name evidence="5" type="ORF">GPM918_LOCUS1979</name>
    <name evidence="6" type="ORF">OVA965_LOCUS42183</name>
    <name evidence="7" type="ORF">SRO942_LOCUS1979</name>
    <name evidence="8" type="ORF">TMI583_LOCUS44008</name>
</gene>
<keyword evidence="9" id="KW-1185">Reference proteome</keyword>
<evidence type="ECO:0000256" key="3">
    <source>
        <dbReference type="ARBA" id="ARBA00023239"/>
    </source>
</evidence>
<dbReference type="CDD" id="cd06558">
    <property type="entry name" value="crotonase-like"/>
    <property type="match status" value="1"/>
</dbReference>
<name>A0A813QT58_9BILA</name>
<dbReference type="OrthoDB" id="2018133at2759"/>
<dbReference type="AlphaFoldDB" id="A0A813QT58"/>
<dbReference type="GO" id="GO:0004300">
    <property type="term" value="F:enoyl-CoA hydratase activity"/>
    <property type="evidence" value="ECO:0007669"/>
    <property type="project" value="UniProtKB-EC"/>
</dbReference>
<dbReference type="InterPro" id="IPR018376">
    <property type="entry name" value="Enoyl-CoA_hyd/isom_CS"/>
</dbReference>
<sequence>MEMNEQKSEYASNKLLFKIIDEHIGYITLNQPAKRNAMTIEMWKGLGQIFDDYEQNDSIRVFIITGEGDKAFCSGADLSEPHNRENDHLIRQLREKMGKFPKPIIACIRGFCIGGGVALAMSSDLRIAADDSQFSIPATNLGLPLNYDIIENLFKLIGASHTKMLLYTSERINASEAERIGLVNRVVPTDKLYENVLKLAKTLVKNAPLSIYAAKCAINQLHSGSSNNEQVLVAIEKCLNSEDYQEGRKAFIEKRSPNFQGR</sequence>
<evidence type="ECO:0000313" key="9">
    <source>
        <dbReference type="Proteomes" id="UP000663829"/>
    </source>
</evidence>
<evidence type="ECO:0000313" key="6">
    <source>
        <dbReference type="EMBL" id="CAF1602434.1"/>
    </source>
</evidence>
<evidence type="ECO:0000313" key="7">
    <source>
        <dbReference type="EMBL" id="CAF3554205.1"/>
    </source>
</evidence>
<dbReference type="Gene3D" id="1.10.12.10">
    <property type="entry name" value="Lyase 2-enoyl-coa Hydratase, Chain A, domain 2"/>
    <property type="match status" value="1"/>
</dbReference>
<dbReference type="PROSITE" id="PS00166">
    <property type="entry name" value="ENOYL_COA_HYDRATASE"/>
    <property type="match status" value="1"/>
</dbReference>
<evidence type="ECO:0000256" key="1">
    <source>
        <dbReference type="ARBA" id="ARBA00005254"/>
    </source>
</evidence>
<organism evidence="5 9">
    <name type="scientific">Didymodactylos carnosus</name>
    <dbReference type="NCBI Taxonomy" id="1234261"/>
    <lineage>
        <taxon>Eukaryota</taxon>
        <taxon>Metazoa</taxon>
        <taxon>Spiralia</taxon>
        <taxon>Gnathifera</taxon>
        <taxon>Rotifera</taxon>
        <taxon>Eurotatoria</taxon>
        <taxon>Bdelloidea</taxon>
        <taxon>Philodinida</taxon>
        <taxon>Philodinidae</taxon>
        <taxon>Didymodactylos</taxon>
    </lineage>
</organism>
<keyword evidence="3" id="KW-0456">Lyase</keyword>
<comment type="caution">
    <text evidence="5">The sequence shown here is derived from an EMBL/GenBank/DDBJ whole genome shotgun (WGS) entry which is preliminary data.</text>
</comment>